<keyword evidence="2" id="KW-1185">Reference proteome</keyword>
<proteinExistence type="predicted"/>
<name>V9SD41_9VIRU</name>
<gene>
    <name evidence="1" type="ORF">TNS_ORF80</name>
</gene>
<organism evidence="1 2">
    <name type="scientific">Tunisvirus fontaine2</name>
    <dbReference type="NCBI Taxonomy" id="1421067"/>
    <lineage>
        <taxon>Viruses</taxon>
        <taxon>Varidnaviria</taxon>
        <taxon>Bamfordvirae</taxon>
        <taxon>Nucleocytoviricota</taxon>
        <taxon>Megaviricetes</taxon>
        <taxon>Pimascovirales</taxon>
        <taxon>Pimascovirales incertae sedis</taxon>
        <taxon>Marseilleviridae</taxon>
        <taxon>Losannavirus</taxon>
        <taxon>Losannavirus tunisense</taxon>
    </lineage>
</organism>
<accession>V9SD41</accession>
<sequence>MQRFLRPKEYVSFSLSFGEEKRREERNSESDEHNFGMNLVESNEVFSVVDNGVKMGPFSVHEKEEISGLGKCWETKISGSYYNGQLHGLVKDITKYFFHGTEKRETVETLCVYECGREISKKKNRRVWEAEI</sequence>
<reference evidence="1 2" key="1">
    <citation type="journal article" date="2014" name="Arch. Virol.">
        <title>Complete genome sequence of Tunisvirus, a new member of the proposed family Marseilleviridae.</title>
        <authorList>
            <person name="Aherfi S."/>
            <person name="Boughalmi M."/>
            <person name="Pagnier I."/>
            <person name="Fournous G."/>
            <person name="La Scola B."/>
            <person name="Raoult D."/>
            <person name="Colson P."/>
        </authorList>
    </citation>
    <scope>NUCLEOTIDE SEQUENCE [LARGE SCALE GENOMIC DNA]</scope>
    <source>
        <strain evidence="1 2">U484</strain>
    </source>
</reference>
<evidence type="ECO:0000313" key="2">
    <source>
        <dbReference type="Proteomes" id="UP000232615"/>
    </source>
</evidence>
<dbReference type="EMBL" id="KF483846">
    <property type="protein sequence ID" value="AHC54798.1"/>
    <property type="molecule type" value="Genomic_DNA"/>
</dbReference>
<dbReference type="Proteomes" id="UP000232615">
    <property type="component" value="Segment"/>
</dbReference>
<evidence type="ECO:0000313" key="1">
    <source>
        <dbReference type="EMBL" id="AHC54798.1"/>
    </source>
</evidence>
<protein>
    <submittedName>
        <fullName evidence="1">Uncharacterized protein</fullName>
    </submittedName>
</protein>